<organism evidence="2 3">
    <name type="scientific">Erythranthe guttata</name>
    <name type="common">Yellow monkey flower</name>
    <name type="synonym">Mimulus guttatus</name>
    <dbReference type="NCBI Taxonomy" id="4155"/>
    <lineage>
        <taxon>Eukaryota</taxon>
        <taxon>Viridiplantae</taxon>
        <taxon>Streptophyta</taxon>
        <taxon>Embryophyta</taxon>
        <taxon>Tracheophyta</taxon>
        <taxon>Spermatophyta</taxon>
        <taxon>Magnoliopsida</taxon>
        <taxon>eudicotyledons</taxon>
        <taxon>Gunneridae</taxon>
        <taxon>Pentapetalae</taxon>
        <taxon>asterids</taxon>
        <taxon>lamiids</taxon>
        <taxon>Lamiales</taxon>
        <taxon>Phrymaceae</taxon>
        <taxon>Erythranthe</taxon>
    </lineage>
</organism>
<proteinExistence type="predicted"/>
<feature type="compositionally biased region" description="Basic and acidic residues" evidence="1">
    <location>
        <begin position="109"/>
        <end position="118"/>
    </location>
</feature>
<dbReference type="STRING" id="4155.A0A022PV77"/>
<keyword evidence="3" id="KW-1185">Reference proteome</keyword>
<sequence>NCPLAISTRKPRTPRKRPNQTYNEAAAILFTAYPKIFPTKANPCKFTKSHGGNEKNPFLFETSDLLMPFRVMDDGSEYLLHPPPPKGFNLVEKGNSTSEIWRSSPTLPSDRRRREFRSSLKSSPIE</sequence>
<dbReference type="AlphaFoldDB" id="A0A022PV77"/>
<feature type="non-terminal residue" evidence="2">
    <location>
        <position position="126"/>
    </location>
</feature>
<evidence type="ECO:0000313" key="3">
    <source>
        <dbReference type="Proteomes" id="UP000030748"/>
    </source>
</evidence>
<dbReference type="EMBL" id="KI632295">
    <property type="protein sequence ID" value="EYU19419.1"/>
    <property type="molecule type" value="Genomic_DNA"/>
</dbReference>
<feature type="region of interest" description="Disordered" evidence="1">
    <location>
        <begin position="1"/>
        <end position="20"/>
    </location>
</feature>
<evidence type="ECO:0000256" key="1">
    <source>
        <dbReference type="SAM" id="MobiDB-lite"/>
    </source>
</evidence>
<feature type="region of interest" description="Disordered" evidence="1">
    <location>
        <begin position="99"/>
        <end position="126"/>
    </location>
</feature>
<feature type="compositionally biased region" description="Basic residues" evidence="1">
    <location>
        <begin position="9"/>
        <end position="18"/>
    </location>
</feature>
<reference evidence="2 3" key="1">
    <citation type="journal article" date="2013" name="Proc. Natl. Acad. Sci. U.S.A.">
        <title>Fine-scale variation in meiotic recombination in Mimulus inferred from population shotgun sequencing.</title>
        <authorList>
            <person name="Hellsten U."/>
            <person name="Wright K.M."/>
            <person name="Jenkins J."/>
            <person name="Shu S."/>
            <person name="Yuan Y."/>
            <person name="Wessler S.R."/>
            <person name="Schmutz J."/>
            <person name="Willis J.H."/>
            <person name="Rokhsar D.S."/>
        </authorList>
    </citation>
    <scope>NUCLEOTIDE SEQUENCE [LARGE SCALE GENOMIC DNA]</scope>
    <source>
        <strain evidence="3">cv. DUN x IM62</strain>
    </source>
</reference>
<accession>A0A022PV77</accession>
<protein>
    <submittedName>
        <fullName evidence="2">Uncharacterized protein</fullName>
    </submittedName>
</protein>
<gene>
    <name evidence="2" type="ORF">MIMGU_mgv1a023217mg</name>
</gene>
<dbReference type="Proteomes" id="UP000030748">
    <property type="component" value="Unassembled WGS sequence"/>
</dbReference>
<evidence type="ECO:0000313" key="2">
    <source>
        <dbReference type="EMBL" id="EYU19419.1"/>
    </source>
</evidence>
<feature type="non-terminal residue" evidence="2">
    <location>
        <position position="1"/>
    </location>
</feature>
<name>A0A022PV77_ERYGU</name>